<protein>
    <submittedName>
        <fullName evidence="5">Fms-interacting protein-domain-containing protein</fullName>
    </submittedName>
</protein>
<proteinExistence type="inferred from homology"/>
<dbReference type="EMBL" id="ML002452">
    <property type="protein sequence ID" value="RKP37746.1"/>
    <property type="molecule type" value="Genomic_DNA"/>
</dbReference>
<evidence type="ECO:0000313" key="6">
    <source>
        <dbReference type="Proteomes" id="UP000268162"/>
    </source>
</evidence>
<organism evidence="5 6">
    <name type="scientific">Dimargaris cristalligena</name>
    <dbReference type="NCBI Taxonomy" id="215637"/>
    <lineage>
        <taxon>Eukaryota</taxon>
        <taxon>Fungi</taxon>
        <taxon>Fungi incertae sedis</taxon>
        <taxon>Zoopagomycota</taxon>
        <taxon>Kickxellomycotina</taxon>
        <taxon>Dimargaritomycetes</taxon>
        <taxon>Dimargaritales</taxon>
        <taxon>Dimargaritaceae</taxon>
        <taxon>Dimargaris</taxon>
    </lineage>
</organism>
<keyword evidence="6" id="KW-1185">Reference proteome</keyword>
<dbReference type="PANTHER" id="PTHR13375">
    <property type="entry name" value="FMS INTERACTING PROTEIN"/>
    <property type="match status" value="1"/>
</dbReference>
<comment type="similarity">
    <text evidence="2">Belongs to the THOC5 family.</text>
</comment>
<evidence type="ECO:0000256" key="2">
    <source>
        <dbReference type="ARBA" id="ARBA00008044"/>
    </source>
</evidence>
<keyword evidence="4" id="KW-0175">Coiled coil</keyword>
<dbReference type="GO" id="GO:0006406">
    <property type="term" value="P:mRNA export from nucleus"/>
    <property type="evidence" value="ECO:0007669"/>
    <property type="project" value="TreeGrafter"/>
</dbReference>
<evidence type="ECO:0000256" key="1">
    <source>
        <dbReference type="ARBA" id="ARBA00004123"/>
    </source>
</evidence>
<evidence type="ECO:0000256" key="3">
    <source>
        <dbReference type="ARBA" id="ARBA00023242"/>
    </source>
</evidence>
<dbReference type="STRING" id="215637.A0A4P9ZVT0"/>
<gene>
    <name evidence="5" type="ORF">BJ085DRAFT_37803</name>
</gene>
<dbReference type="AlphaFoldDB" id="A0A4P9ZVT0"/>
<comment type="subcellular location">
    <subcellularLocation>
        <location evidence="1">Nucleus</location>
    </subcellularLocation>
</comment>
<feature type="coiled-coil region" evidence="4">
    <location>
        <begin position="149"/>
        <end position="176"/>
    </location>
</feature>
<dbReference type="OrthoDB" id="20582at2759"/>
<reference evidence="6" key="1">
    <citation type="journal article" date="2018" name="Nat. Microbiol.">
        <title>Leveraging single-cell genomics to expand the fungal tree of life.</title>
        <authorList>
            <person name="Ahrendt S.R."/>
            <person name="Quandt C.A."/>
            <person name="Ciobanu D."/>
            <person name="Clum A."/>
            <person name="Salamov A."/>
            <person name="Andreopoulos B."/>
            <person name="Cheng J.F."/>
            <person name="Woyke T."/>
            <person name="Pelin A."/>
            <person name="Henrissat B."/>
            <person name="Reynolds N.K."/>
            <person name="Benny G.L."/>
            <person name="Smith M.E."/>
            <person name="James T.Y."/>
            <person name="Grigoriev I.V."/>
        </authorList>
    </citation>
    <scope>NUCLEOTIDE SEQUENCE [LARGE SCALE GENOMIC DNA]</scope>
    <source>
        <strain evidence="6">RSA 468</strain>
    </source>
</reference>
<dbReference type="Pfam" id="PF09766">
    <property type="entry name" value="FmiP_Thoc5"/>
    <property type="match status" value="1"/>
</dbReference>
<dbReference type="PANTHER" id="PTHR13375:SF3">
    <property type="entry name" value="THO COMPLEX SUBUNIT 5 HOMOLOG"/>
    <property type="match status" value="1"/>
</dbReference>
<evidence type="ECO:0000313" key="5">
    <source>
        <dbReference type="EMBL" id="RKP37746.1"/>
    </source>
</evidence>
<dbReference type="InterPro" id="IPR019163">
    <property type="entry name" value="THO_Thoc5"/>
</dbReference>
<dbReference type="Proteomes" id="UP000268162">
    <property type="component" value="Unassembled WGS sequence"/>
</dbReference>
<name>A0A4P9ZVT0_9FUNG</name>
<feature type="coiled-coil region" evidence="4">
    <location>
        <begin position="84"/>
        <end position="111"/>
    </location>
</feature>
<dbReference type="GO" id="GO:0000445">
    <property type="term" value="C:THO complex part of transcription export complex"/>
    <property type="evidence" value="ECO:0007669"/>
    <property type="project" value="TreeGrafter"/>
</dbReference>
<evidence type="ECO:0000256" key="4">
    <source>
        <dbReference type="SAM" id="Coils"/>
    </source>
</evidence>
<accession>A0A4P9ZVT0</accession>
<keyword evidence="3" id="KW-0539">Nucleus</keyword>
<dbReference type="GO" id="GO:0003729">
    <property type="term" value="F:mRNA binding"/>
    <property type="evidence" value="ECO:0007669"/>
    <property type="project" value="TreeGrafter"/>
</dbReference>
<sequence>MVHSPAPLENAEKAIAQLVSLVDQINSNTAQTPTAAGSREHWASIQPLVYEASVLFADLRASNRQLNEHQHTLKAETNIARQKMDELGLDLQKLAYEKAHLQQEIDSIKNVKPFYTELGLQPIENFRAYVESRQQDSAATTDDEIIQRLEFEKLERQRLEKRKLELLEQQALLRRENLRHRSSVDTLSKQIAKFTSGAAPLKNIFSGLEYSTGRPTENSGLFN</sequence>